<evidence type="ECO:0000256" key="2">
    <source>
        <dbReference type="SAM" id="Phobius"/>
    </source>
</evidence>
<dbReference type="HOGENOM" id="CLU_1634151_0_0_9"/>
<gene>
    <name evidence="3" type="ordered locus">Rumal_1848</name>
</gene>
<feature type="region of interest" description="Disordered" evidence="1">
    <location>
        <begin position="1"/>
        <end position="22"/>
    </location>
</feature>
<evidence type="ECO:0000313" key="3">
    <source>
        <dbReference type="EMBL" id="ADU22346.1"/>
    </source>
</evidence>
<evidence type="ECO:0000256" key="1">
    <source>
        <dbReference type="SAM" id="MobiDB-lite"/>
    </source>
</evidence>
<dbReference type="KEGG" id="ral:Rumal_1848"/>
<feature type="compositionally biased region" description="Basic residues" evidence="1">
    <location>
        <begin position="1"/>
        <end position="12"/>
    </location>
</feature>
<accession>E6UAC4</accession>
<proteinExistence type="predicted"/>
<dbReference type="Proteomes" id="UP000006919">
    <property type="component" value="Chromosome"/>
</dbReference>
<organism evidence="3 4">
    <name type="scientific">Ruminococcus albus (strain ATCC 27210 / DSM 20455 / JCM 14654 / NCDO 2250 / 7)</name>
    <dbReference type="NCBI Taxonomy" id="697329"/>
    <lineage>
        <taxon>Bacteria</taxon>
        <taxon>Bacillati</taxon>
        <taxon>Bacillota</taxon>
        <taxon>Clostridia</taxon>
        <taxon>Eubacteriales</taxon>
        <taxon>Oscillospiraceae</taxon>
        <taxon>Ruminococcus</taxon>
    </lineage>
</organism>
<dbReference type="AlphaFoldDB" id="E6UAC4"/>
<feature type="transmembrane region" description="Helical" evidence="2">
    <location>
        <begin position="42"/>
        <end position="59"/>
    </location>
</feature>
<reference evidence="3 4" key="1">
    <citation type="journal article" date="2011" name="J. Bacteriol.">
        <title>Complete genome of the cellulolytic ruminal bacterium Ruminococcus albus 7.</title>
        <authorList>
            <person name="Suen G."/>
            <person name="Stevenson D.M."/>
            <person name="Bruce D.C."/>
            <person name="Chertkov O."/>
            <person name="Copeland A."/>
            <person name="Cheng J.F."/>
            <person name="Detter C."/>
            <person name="Detter J.C."/>
            <person name="Goodwin L.A."/>
            <person name="Han C.S."/>
            <person name="Hauser L.J."/>
            <person name="Ivanova N.N."/>
            <person name="Kyrpides N.C."/>
            <person name="Land M.L."/>
            <person name="Lapidus A."/>
            <person name="Lucas S."/>
            <person name="Ovchinnikova G."/>
            <person name="Pitluck S."/>
            <person name="Tapia R."/>
            <person name="Woyke T."/>
            <person name="Boyum J."/>
            <person name="Mead D."/>
            <person name="Weimer P.J."/>
        </authorList>
    </citation>
    <scope>NUCLEOTIDE SEQUENCE [LARGE SCALE GENOMIC DNA]</scope>
    <source>
        <strain evidence="4">ATCC 27210 / DSM 20455 / JCM 14654 / NCDO 2250 / 7</strain>
    </source>
</reference>
<dbReference type="EMBL" id="CP002403">
    <property type="protein sequence ID" value="ADU22346.1"/>
    <property type="molecule type" value="Genomic_DNA"/>
</dbReference>
<keyword evidence="2" id="KW-0812">Transmembrane</keyword>
<sequence>MYAVKKDKHHNNKAGSTPAGMVQRKMGSNQTRIITAKKVKVIFMYYFLICFYVLDYCFFSNRELMMKNDDLGLLLGTMDPDMLTDGTPVDPAVLDDWNSIFKSVPSSDHELIDLIDSFLEYYEKNEGFDFPFARKILKQNEVLNYVKTAKEKALETCKKYDY</sequence>
<evidence type="ECO:0000313" key="4">
    <source>
        <dbReference type="Proteomes" id="UP000006919"/>
    </source>
</evidence>
<dbReference type="RefSeq" id="WP_013498510.1">
    <property type="nucleotide sequence ID" value="NC_014833.1"/>
</dbReference>
<keyword evidence="2" id="KW-0472">Membrane</keyword>
<protein>
    <submittedName>
        <fullName evidence="3">Uncharacterized protein</fullName>
    </submittedName>
</protein>
<name>E6UAC4_RUMA7</name>
<keyword evidence="2" id="KW-1133">Transmembrane helix</keyword>
<dbReference type="OrthoDB" id="4350944at2"/>